<keyword evidence="5" id="KW-0547">Nucleotide-binding</keyword>
<evidence type="ECO:0000256" key="2">
    <source>
        <dbReference type="ARBA" id="ARBA00007249"/>
    </source>
</evidence>
<dbReference type="InterPro" id="IPR050543">
    <property type="entry name" value="eIF2G"/>
</dbReference>
<evidence type="ECO:0000313" key="13">
    <source>
        <dbReference type="Proteomes" id="UP001152561"/>
    </source>
</evidence>
<dbReference type="Pfam" id="PF00009">
    <property type="entry name" value="GTP_EFTU"/>
    <property type="match status" value="1"/>
</dbReference>
<dbReference type="Pfam" id="PF00226">
    <property type="entry name" value="DnaJ"/>
    <property type="match status" value="1"/>
</dbReference>
<dbReference type="CDD" id="cd06257">
    <property type="entry name" value="DnaJ"/>
    <property type="match status" value="1"/>
</dbReference>
<dbReference type="SUPFAM" id="SSF50465">
    <property type="entry name" value="EF-Tu/eEF-1alpha/eIF2-gamma C-terminal domain"/>
    <property type="match status" value="1"/>
</dbReference>
<reference evidence="13" key="1">
    <citation type="journal article" date="2023" name="Proc. Natl. Acad. Sci. U.S.A.">
        <title>Genomic and structural basis for evolution of tropane alkaloid biosynthesis.</title>
        <authorList>
            <person name="Wanga Y.-J."/>
            <person name="Taina T."/>
            <person name="Yua J.-Y."/>
            <person name="Lia J."/>
            <person name="Xua B."/>
            <person name="Chenc J."/>
            <person name="D'Auriad J.C."/>
            <person name="Huanga J.-P."/>
            <person name="Huanga S.-X."/>
        </authorList>
    </citation>
    <scope>NUCLEOTIDE SEQUENCE [LARGE SCALE GENOMIC DNA]</scope>
    <source>
        <strain evidence="13">cv. KIB-2019</strain>
    </source>
</reference>
<dbReference type="InterPro" id="IPR009000">
    <property type="entry name" value="Transl_B-barrel_sf"/>
</dbReference>
<dbReference type="InterPro" id="IPR015256">
    <property type="entry name" value="eIF2g_C"/>
</dbReference>
<proteinExistence type="inferred from homology"/>
<organism evidence="12 13">
    <name type="scientific">Anisodus acutangulus</name>
    <dbReference type="NCBI Taxonomy" id="402998"/>
    <lineage>
        <taxon>Eukaryota</taxon>
        <taxon>Viridiplantae</taxon>
        <taxon>Streptophyta</taxon>
        <taxon>Embryophyta</taxon>
        <taxon>Tracheophyta</taxon>
        <taxon>Spermatophyta</taxon>
        <taxon>Magnoliopsida</taxon>
        <taxon>eudicotyledons</taxon>
        <taxon>Gunneridae</taxon>
        <taxon>Pentapetalae</taxon>
        <taxon>asterids</taxon>
        <taxon>lamiids</taxon>
        <taxon>Solanales</taxon>
        <taxon>Solanaceae</taxon>
        <taxon>Solanoideae</taxon>
        <taxon>Hyoscyameae</taxon>
        <taxon>Anisodus</taxon>
    </lineage>
</organism>
<dbReference type="AlphaFoldDB" id="A0A9Q1MQS2"/>
<dbReference type="FunFam" id="2.40.30.10:FF:000075">
    <property type="entry name" value="Translation initiation factor 2 subunit gamma"/>
    <property type="match status" value="1"/>
</dbReference>
<dbReference type="SUPFAM" id="SSF52540">
    <property type="entry name" value="P-loop containing nucleoside triphosphate hydrolases"/>
    <property type="match status" value="1"/>
</dbReference>
<dbReference type="GO" id="GO:0000049">
    <property type="term" value="F:tRNA binding"/>
    <property type="evidence" value="ECO:0007669"/>
    <property type="project" value="TreeGrafter"/>
</dbReference>
<comment type="similarity">
    <text evidence="2">Belongs to the TRAFAC class translation factor GTPase superfamily. Classic translation factor GTPase family. EF-Tu/EF-1A subfamily.</text>
</comment>
<feature type="domain" description="Tr-type G" evidence="11">
    <location>
        <begin position="253"/>
        <end position="372"/>
    </location>
</feature>
<dbReference type="PANTHER" id="PTHR42854:SF3">
    <property type="entry name" value="EUKARYOTIC TRANSLATION INITIATION FACTOR 2 SUBUNIT 3-RELATED"/>
    <property type="match status" value="1"/>
</dbReference>
<dbReference type="InterPro" id="IPR000795">
    <property type="entry name" value="T_Tr_GTP-bd_dom"/>
</dbReference>
<evidence type="ECO:0000256" key="5">
    <source>
        <dbReference type="ARBA" id="ARBA00022741"/>
    </source>
</evidence>
<dbReference type="PROSITE" id="PS51722">
    <property type="entry name" value="G_TR_2"/>
    <property type="match status" value="1"/>
</dbReference>
<name>A0A9Q1MQS2_9SOLA</name>
<dbReference type="GO" id="GO:0005850">
    <property type="term" value="C:eukaryotic translation initiation factor 2 complex"/>
    <property type="evidence" value="ECO:0007669"/>
    <property type="project" value="TreeGrafter"/>
</dbReference>
<dbReference type="GO" id="GO:0003924">
    <property type="term" value="F:GTPase activity"/>
    <property type="evidence" value="ECO:0007669"/>
    <property type="project" value="InterPro"/>
</dbReference>
<protein>
    <recommendedName>
        <fullName evidence="3">protein-synthesizing GTPase</fullName>
        <ecNumber evidence="3">3.6.5.3</ecNumber>
    </recommendedName>
</protein>
<dbReference type="InterPro" id="IPR001623">
    <property type="entry name" value="DnaJ_domain"/>
</dbReference>
<dbReference type="SUPFAM" id="SSF46565">
    <property type="entry name" value="Chaperone J-domain"/>
    <property type="match status" value="1"/>
</dbReference>
<dbReference type="GO" id="GO:0005829">
    <property type="term" value="C:cytosol"/>
    <property type="evidence" value="ECO:0007669"/>
    <property type="project" value="TreeGrafter"/>
</dbReference>
<evidence type="ECO:0000256" key="1">
    <source>
        <dbReference type="ARBA" id="ARBA00003982"/>
    </source>
</evidence>
<dbReference type="SUPFAM" id="SSF50447">
    <property type="entry name" value="Translation proteins"/>
    <property type="match status" value="1"/>
</dbReference>
<dbReference type="GO" id="GO:0003743">
    <property type="term" value="F:translation initiation factor activity"/>
    <property type="evidence" value="ECO:0007669"/>
    <property type="project" value="UniProtKB-KW"/>
</dbReference>
<evidence type="ECO:0000259" key="10">
    <source>
        <dbReference type="PROSITE" id="PS50076"/>
    </source>
</evidence>
<comment type="catalytic activity">
    <reaction evidence="9">
        <text>GTP + H2O = GDP + phosphate + H(+)</text>
        <dbReference type="Rhea" id="RHEA:19669"/>
        <dbReference type="ChEBI" id="CHEBI:15377"/>
        <dbReference type="ChEBI" id="CHEBI:15378"/>
        <dbReference type="ChEBI" id="CHEBI:37565"/>
        <dbReference type="ChEBI" id="CHEBI:43474"/>
        <dbReference type="ChEBI" id="CHEBI:58189"/>
        <dbReference type="EC" id="3.6.5.3"/>
    </reaction>
</comment>
<evidence type="ECO:0000256" key="9">
    <source>
        <dbReference type="ARBA" id="ARBA00048107"/>
    </source>
</evidence>
<dbReference type="PRINTS" id="PR00625">
    <property type="entry name" value="JDOMAIN"/>
</dbReference>
<evidence type="ECO:0000256" key="3">
    <source>
        <dbReference type="ARBA" id="ARBA00011986"/>
    </source>
</evidence>
<keyword evidence="6" id="KW-0378">Hydrolase</keyword>
<comment type="function">
    <text evidence="1">This protein promotes the GTP-dependent binding of aminoacyl-tRNA to the A-site of ribosomes during protein biosynthesis.</text>
</comment>
<gene>
    <name evidence="12" type="ORF">K7X08_030574</name>
</gene>
<keyword evidence="8" id="KW-0342">GTP-binding</keyword>
<evidence type="ECO:0000256" key="8">
    <source>
        <dbReference type="ARBA" id="ARBA00023134"/>
    </source>
</evidence>
<dbReference type="InterPro" id="IPR027417">
    <property type="entry name" value="P-loop_NTPase"/>
</dbReference>
<evidence type="ECO:0000256" key="4">
    <source>
        <dbReference type="ARBA" id="ARBA00022540"/>
    </source>
</evidence>
<dbReference type="GO" id="GO:0005525">
    <property type="term" value="F:GTP binding"/>
    <property type="evidence" value="ECO:0007669"/>
    <property type="project" value="UniProtKB-KW"/>
</dbReference>
<keyword evidence="7" id="KW-0648">Protein biosynthesis</keyword>
<dbReference type="PROSITE" id="PS50076">
    <property type="entry name" value="DNAJ_2"/>
    <property type="match status" value="1"/>
</dbReference>
<keyword evidence="13" id="KW-1185">Reference proteome</keyword>
<evidence type="ECO:0000313" key="12">
    <source>
        <dbReference type="EMBL" id="KAJ8566097.1"/>
    </source>
</evidence>
<dbReference type="InterPro" id="IPR036869">
    <property type="entry name" value="J_dom_sf"/>
</dbReference>
<dbReference type="SMART" id="SM00271">
    <property type="entry name" value="DnaJ"/>
    <property type="match status" value="1"/>
</dbReference>
<sequence length="510" mass="57363">MNRVEADELKVTIDSNEDEALRCISIAKEAIALGNKQRALKFIGIACRLNKNLAVDDLLAARENLDSSIRDTSNEVKNDVASVKNEAGDVKTYREEHIELIRRIKSKKDYYEILGLEKSCSVDEIKKAYRKVSLKVHPDKNKAPGSEDAFKKVAKAFKCLSYDGSRRQYDMTGYADEFVYSQHQHNVSGVRRRRTGHEYSFDEFDSDEIFRSFFRQDDDVFRTTYVYRTRSPVARKLQQFFPGFENCKMKLLRHVSFLDCPGHDILMATMLNGAAIMDGALLLIAANESCPQPQTSEHLAAVEIMRLQHIIIVQNKVDLVQENVAINQHEAIQKFIQGTVADGAPVVPISAQLKYNIDVVCEYIVKKIPIPERNFISPPNMIVIRSFDVNKPGFEVDEIRGGVAGGSILKVNFFLLRRLLGVTTKDSERQGKVSKLAKGETLMLNIGSMSTGARVVAVKNVFAKLQLTSPVCTSKVEKIALSRRIEKHWRLIGWGQIQAGITLDAPPCPI</sequence>
<dbReference type="OrthoDB" id="10250354at2759"/>
<dbReference type="Gene3D" id="3.40.50.300">
    <property type="entry name" value="P-loop containing nucleotide triphosphate hydrolases"/>
    <property type="match status" value="1"/>
</dbReference>
<evidence type="ECO:0000256" key="6">
    <source>
        <dbReference type="ARBA" id="ARBA00022801"/>
    </source>
</evidence>
<dbReference type="GO" id="GO:0001731">
    <property type="term" value="P:formation of translation preinitiation complex"/>
    <property type="evidence" value="ECO:0007669"/>
    <property type="project" value="TreeGrafter"/>
</dbReference>
<keyword evidence="4" id="KW-0396">Initiation factor</keyword>
<dbReference type="Proteomes" id="UP001152561">
    <property type="component" value="Unassembled WGS sequence"/>
</dbReference>
<dbReference type="PANTHER" id="PTHR42854">
    <property type="entry name" value="EUKARYOTIC TRANSLATION INITIATION FACTOR 2 SUBUNIT 3 FAMILY MEMBER"/>
    <property type="match status" value="1"/>
</dbReference>
<dbReference type="Pfam" id="PF09173">
    <property type="entry name" value="eIF2_C"/>
    <property type="match status" value="1"/>
</dbReference>
<dbReference type="CDD" id="cd15490">
    <property type="entry name" value="eIF2_gamma_III"/>
    <property type="match status" value="1"/>
</dbReference>
<dbReference type="InterPro" id="IPR009001">
    <property type="entry name" value="Transl_elong_EF1A/Init_IF2_C"/>
</dbReference>
<evidence type="ECO:0000256" key="7">
    <source>
        <dbReference type="ARBA" id="ARBA00022917"/>
    </source>
</evidence>
<dbReference type="EC" id="3.6.5.3" evidence="3"/>
<comment type="caution">
    <text evidence="12">The sequence shown here is derived from an EMBL/GenBank/DDBJ whole genome shotgun (WGS) entry which is preliminary data.</text>
</comment>
<feature type="domain" description="J" evidence="10">
    <location>
        <begin position="109"/>
        <end position="173"/>
    </location>
</feature>
<accession>A0A9Q1MQS2</accession>
<dbReference type="Gene3D" id="2.40.30.10">
    <property type="entry name" value="Translation factors"/>
    <property type="match status" value="1"/>
</dbReference>
<dbReference type="Gene3D" id="1.10.287.110">
    <property type="entry name" value="DnaJ domain"/>
    <property type="match status" value="1"/>
</dbReference>
<evidence type="ECO:0000259" key="11">
    <source>
        <dbReference type="PROSITE" id="PS51722"/>
    </source>
</evidence>
<dbReference type="EMBL" id="JAJAGQ010000004">
    <property type="protein sequence ID" value="KAJ8566097.1"/>
    <property type="molecule type" value="Genomic_DNA"/>
</dbReference>